<feature type="region of interest" description="Disordered" evidence="1">
    <location>
        <begin position="112"/>
        <end position="136"/>
    </location>
</feature>
<organism evidence="2 3">
    <name type="scientific">Phanerochaete sordida</name>
    <dbReference type="NCBI Taxonomy" id="48140"/>
    <lineage>
        <taxon>Eukaryota</taxon>
        <taxon>Fungi</taxon>
        <taxon>Dikarya</taxon>
        <taxon>Basidiomycota</taxon>
        <taxon>Agaricomycotina</taxon>
        <taxon>Agaricomycetes</taxon>
        <taxon>Polyporales</taxon>
        <taxon>Phanerochaetaceae</taxon>
        <taxon>Phanerochaete</taxon>
    </lineage>
</organism>
<proteinExistence type="predicted"/>
<reference evidence="2 3" key="1">
    <citation type="submission" date="2021-08" db="EMBL/GenBank/DDBJ databases">
        <title>Draft Genome Sequence of Phanerochaete sordida strain YK-624.</title>
        <authorList>
            <person name="Mori T."/>
            <person name="Dohra H."/>
            <person name="Suzuki T."/>
            <person name="Kawagishi H."/>
            <person name="Hirai H."/>
        </authorList>
    </citation>
    <scope>NUCLEOTIDE SEQUENCE [LARGE SCALE GENOMIC DNA]</scope>
    <source>
        <strain evidence="2 3">YK-624</strain>
    </source>
</reference>
<dbReference type="Proteomes" id="UP000703269">
    <property type="component" value="Unassembled WGS sequence"/>
</dbReference>
<dbReference type="OrthoDB" id="2921803at2759"/>
<comment type="caution">
    <text evidence="2">The sequence shown here is derived from an EMBL/GenBank/DDBJ whole genome shotgun (WGS) entry which is preliminary data.</text>
</comment>
<gene>
    <name evidence="2" type="ORF">PsYK624_019140</name>
</gene>
<dbReference type="EMBL" id="BPQB01000003">
    <property type="protein sequence ID" value="GJE85835.1"/>
    <property type="molecule type" value="Genomic_DNA"/>
</dbReference>
<evidence type="ECO:0000256" key="1">
    <source>
        <dbReference type="SAM" id="MobiDB-lite"/>
    </source>
</evidence>
<sequence>MATLTFPQELIDIVISYNHDDKPTLSSCSLVCHTWERTSRTLLFRSLHLAAALSKLPTKPHPELERIRVPDFDAFGAQLPAFLPAVHELTISGVDFSAYKYELEELEEFYGADRDDGSGADDMGLPAPRSGDEQETTWTTLRLDELERVVRALPRLRSLTLKRVVLRTSNTTVGSLVQLEDLTLDNVGTFNDSNFLALFSVIGARHVAIHAFHRGPAAPLAPAQPLPGFAAAIEAEIHVEEGAEQLLGLLRNQPDVAHIRSLALHATQVSELVPFGEVLGAVGPALRRLELDLHRVFSATKPDCVLPIGGHNALKGGLNFALLKGLEVFVLKLRLSYDEDTDQTLITVWTLLLGLSRSSKSSVHTVILYLDFVWTIADDLQSISLSGLRGGLLKLPLRHLEVHVSKRQSEVAEAERPIWERYLDTEFPEWQDILTVNYSKRLDAMDWWAQ</sequence>
<dbReference type="AlphaFoldDB" id="A0A9P3G0S1"/>
<evidence type="ECO:0000313" key="3">
    <source>
        <dbReference type="Proteomes" id="UP000703269"/>
    </source>
</evidence>
<protein>
    <recommendedName>
        <fullName evidence="4">F-box domain-containing protein</fullName>
    </recommendedName>
</protein>
<keyword evidence="3" id="KW-1185">Reference proteome</keyword>
<accession>A0A9P3G0S1</accession>
<evidence type="ECO:0000313" key="2">
    <source>
        <dbReference type="EMBL" id="GJE85835.1"/>
    </source>
</evidence>
<name>A0A9P3G0S1_9APHY</name>
<evidence type="ECO:0008006" key="4">
    <source>
        <dbReference type="Google" id="ProtNLM"/>
    </source>
</evidence>